<dbReference type="SUPFAM" id="SSF52402">
    <property type="entry name" value="Adenine nucleotide alpha hydrolases-like"/>
    <property type="match status" value="1"/>
</dbReference>
<dbReference type="OrthoDB" id="2985334at2"/>
<dbReference type="EMBL" id="SODF01000003">
    <property type="protein sequence ID" value="TDW15899.1"/>
    <property type="molecule type" value="Genomic_DNA"/>
</dbReference>
<comment type="caution">
    <text evidence="1">The sequence shown here is derived from an EMBL/GenBank/DDBJ whole genome shotgun (WGS) entry which is preliminary data.</text>
</comment>
<evidence type="ECO:0000313" key="2">
    <source>
        <dbReference type="Proteomes" id="UP000295447"/>
    </source>
</evidence>
<evidence type="ECO:0000313" key="1">
    <source>
        <dbReference type="EMBL" id="TDW15899.1"/>
    </source>
</evidence>
<sequence>METLVAYTFAHDSATRAAAGRARVEAYYGDLWQHQGYDGKAVGLHLWDRQDGTCRWQSWHDTGDLRVASVHAPLGYERLIGDVAPHDAPPQLAQAVRRTPSSFLELAPPFTMAVLDPGEERLDLFTDSLGVGRLFQLQLPDGCVWTNRPVAALLFAGVPAVASSRGWNFAAACGWFMDDSTPYDGVLAVPGAAHIVADGHRQQQTVGKLETTSADTLDETAAALQDVARSVDRLWPGQPTVDLSGGRDSRVVAAAFLAARVDLKLNSCDAVPGELEVAESLVQALRKPVEHVVSKTTPARPQPLELVNQALRWHRYAEGLRPANDLFQSPPDRHHRAIGGAGGEVAHGYFYPRDVLQLDALPLPQKLNAFSNHLQTRLTPAAGPSEPARAMVAEQIDRVLRTAVDEGIENATMLDYFYVVEPLRQWAGAVSPLLIRPFIRAALALDPAQRLDNTLHRELVRRLVPEWTDVPFFEPNPAVSARRNPAKVRCLADAADRDLIEQLLTDVEGFQPLSTLWAASAAGASSATGEATLRQALWRATFDQHLAEVNQHLRK</sequence>
<gene>
    <name evidence="1" type="ORF">EV650_7393</name>
</gene>
<organism evidence="1 2">
    <name type="scientific">Kribbella kalugense</name>
    <dbReference type="NCBI Taxonomy" id="2512221"/>
    <lineage>
        <taxon>Bacteria</taxon>
        <taxon>Bacillati</taxon>
        <taxon>Actinomycetota</taxon>
        <taxon>Actinomycetes</taxon>
        <taxon>Propionibacteriales</taxon>
        <taxon>Kribbellaceae</taxon>
        <taxon>Kribbella</taxon>
    </lineage>
</organism>
<protein>
    <recommendedName>
        <fullName evidence="3">Asparagine synthase (Glutamine-hydrolysing)</fullName>
    </recommendedName>
</protein>
<dbReference type="AlphaFoldDB" id="A0A4R7ZEA5"/>
<dbReference type="RefSeq" id="WP_134123713.1">
    <property type="nucleotide sequence ID" value="NZ_SODF01000003.1"/>
</dbReference>
<reference evidence="1 2" key="1">
    <citation type="submission" date="2019-03" db="EMBL/GenBank/DDBJ databases">
        <title>Genomic Encyclopedia of Type Strains, Phase III (KMG-III): the genomes of soil and plant-associated and newly described type strains.</title>
        <authorList>
            <person name="Whitman W."/>
        </authorList>
    </citation>
    <scope>NUCLEOTIDE SEQUENCE [LARGE SCALE GENOMIC DNA]</scope>
    <source>
        <strain evidence="1 2">VKM Ac-2570</strain>
    </source>
</reference>
<dbReference type="Proteomes" id="UP000295447">
    <property type="component" value="Unassembled WGS sequence"/>
</dbReference>
<accession>A0A4R7ZEA5</accession>
<evidence type="ECO:0008006" key="3">
    <source>
        <dbReference type="Google" id="ProtNLM"/>
    </source>
</evidence>
<proteinExistence type="predicted"/>
<name>A0A4R7ZEA5_9ACTN</name>
<keyword evidence="2" id="KW-1185">Reference proteome</keyword>